<evidence type="ECO:0000256" key="1">
    <source>
        <dbReference type="SAM" id="MobiDB-lite"/>
    </source>
</evidence>
<keyword evidence="3" id="KW-1185">Reference proteome</keyword>
<evidence type="ECO:0000313" key="2">
    <source>
        <dbReference type="EMBL" id="GBQ05450.1"/>
    </source>
</evidence>
<dbReference type="EMBL" id="BAQD01000004">
    <property type="protein sequence ID" value="GBQ05450.1"/>
    <property type="molecule type" value="Genomic_DNA"/>
</dbReference>
<sequence length="280" mass="28938">MDKNAHTGNTPTAAQTASPQKNAPASTQSAPPTVDKNSHTGSTPTAAQTATPQQNAPASTQSAPPAVDKNASTKGNTPTAAQTAAPQPNAPASTQSAHPAVDKNAPTKGSSSSEESAQGSHTAAAAAASNQNKTAPQAAPVIDTQSFTDAGIPANDEKSWVGIGVRDGHTAASLNHIFEQTISNPHHKDTDNPEFFNNIHSIVDALNDHKFTLGDLSTLIAEHHHQEEEGKAEELGPDLTNIIIDSAAKIHHGASAQETVGEITAQQHAIDEAEKKEQND</sequence>
<proteinExistence type="predicted"/>
<feature type="compositionally biased region" description="Low complexity" evidence="1">
    <location>
        <begin position="76"/>
        <end position="97"/>
    </location>
</feature>
<reference evidence="2" key="1">
    <citation type="submission" date="2013-04" db="EMBL/GenBank/DDBJ databases">
        <title>The genome sequencing project of 58 acetic acid bacteria.</title>
        <authorList>
            <person name="Okamoto-Kainuma A."/>
            <person name="Ishikawa M."/>
            <person name="Umino S."/>
            <person name="Koizumi Y."/>
            <person name="Shiwa Y."/>
            <person name="Yoshikawa H."/>
            <person name="Matsutani M."/>
            <person name="Matsushita K."/>
        </authorList>
    </citation>
    <scope>NUCLEOTIDE SEQUENCE</scope>
    <source>
        <strain evidence="2">DSM 15669</strain>
    </source>
</reference>
<evidence type="ECO:0000313" key="3">
    <source>
        <dbReference type="Proteomes" id="UP001062901"/>
    </source>
</evidence>
<feature type="compositionally biased region" description="Low complexity" evidence="1">
    <location>
        <begin position="42"/>
        <end position="61"/>
    </location>
</feature>
<dbReference type="Proteomes" id="UP001062901">
    <property type="component" value="Unassembled WGS sequence"/>
</dbReference>
<feature type="region of interest" description="Disordered" evidence="1">
    <location>
        <begin position="1"/>
        <end position="137"/>
    </location>
</feature>
<accession>A0ABQ0NWZ2</accession>
<organism evidence="2 3">
    <name type="scientific">Saccharibacter floricola DSM 15669</name>
    <dbReference type="NCBI Taxonomy" id="1123227"/>
    <lineage>
        <taxon>Bacteria</taxon>
        <taxon>Pseudomonadati</taxon>
        <taxon>Pseudomonadota</taxon>
        <taxon>Alphaproteobacteria</taxon>
        <taxon>Acetobacterales</taxon>
        <taxon>Acetobacteraceae</taxon>
        <taxon>Saccharibacter</taxon>
    </lineage>
</organism>
<protein>
    <submittedName>
        <fullName evidence="2">Uncharacterized protein</fullName>
    </submittedName>
</protein>
<feature type="compositionally biased region" description="Polar residues" evidence="1">
    <location>
        <begin position="1"/>
        <end position="31"/>
    </location>
</feature>
<comment type="caution">
    <text evidence="2">The sequence shown here is derived from an EMBL/GenBank/DDBJ whole genome shotgun (WGS) entry which is preliminary data.</text>
</comment>
<name>A0ABQ0NWZ2_9PROT</name>
<gene>
    <name evidence="2" type="ORF">AA15669_0468</name>
</gene>